<keyword evidence="1" id="KW-1133">Transmembrane helix</keyword>
<reference evidence="2 3" key="1">
    <citation type="submission" date="2015-12" db="EMBL/GenBank/DDBJ databases">
        <title>Diversity of Burkholderia near neighbor genomes.</title>
        <authorList>
            <person name="Sahl J."/>
            <person name="Wagner D."/>
            <person name="Keim P."/>
        </authorList>
    </citation>
    <scope>NUCLEOTIDE SEQUENCE [LARGE SCALE GENOMIC DNA]</scope>
    <source>
        <strain evidence="2 3">BDU6</strain>
    </source>
</reference>
<keyword evidence="1" id="KW-0472">Membrane</keyword>
<dbReference type="Pfam" id="PF10118">
    <property type="entry name" value="Metal_hydrol"/>
    <property type="match status" value="1"/>
</dbReference>
<evidence type="ECO:0008006" key="4">
    <source>
        <dbReference type="Google" id="ProtNLM"/>
    </source>
</evidence>
<evidence type="ECO:0000256" key="1">
    <source>
        <dbReference type="SAM" id="Phobius"/>
    </source>
</evidence>
<evidence type="ECO:0000313" key="2">
    <source>
        <dbReference type="EMBL" id="AOJ05447.1"/>
    </source>
</evidence>
<dbReference type="Proteomes" id="UP000062519">
    <property type="component" value="Chromosome 2"/>
</dbReference>
<evidence type="ECO:0000313" key="3">
    <source>
        <dbReference type="Proteomes" id="UP000062519"/>
    </source>
</evidence>
<dbReference type="PANTHER" id="PTHR39456">
    <property type="entry name" value="METAL-DEPENDENT HYDROLASE"/>
    <property type="match status" value="1"/>
</dbReference>
<dbReference type="InterPro" id="IPR016516">
    <property type="entry name" value="UCP07580"/>
</dbReference>
<dbReference type="RefSeq" id="WP_059471043.1">
    <property type="nucleotide sequence ID" value="NZ_CP013387.1"/>
</dbReference>
<dbReference type="AlphaFoldDB" id="A0A1B4FP37"/>
<feature type="transmembrane region" description="Helical" evidence="1">
    <location>
        <begin position="187"/>
        <end position="209"/>
    </location>
</feature>
<name>A0A1B4FP37_9BURK</name>
<organism evidence="2 3">
    <name type="scientific">Burkholderia mayonis</name>
    <dbReference type="NCBI Taxonomy" id="1385591"/>
    <lineage>
        <taxon>Bacteria</taxon>
        <taxon>Pseudomonadati</taxon>
        <taxon>Pseudomonadota</taxon>
        <taxon>Betaproteobacteria</taxon>
        <taxon>Burkholderiales</taxon>
        <taxon>Burkholderiaceae</taxon>
        <taxon>Burkholderia</taxon>
        <taxon>pseudomallei group</taxon>
    </lineage>
</organism>
<protein>
    <recommendedName>
        <fullName evidence="4">Metal-dependent hydrolase</fullName>
    </recommendedName>
</protein>
<sequence length="277" mass="32224">MCPQPDRVIPVRRVRPRFDVVEGRLWFGGDRFRTALFNAYTMLLCDEFEFVAIARDYLPVIRDEHLLRQLKSWLGQEASHGVQHRKACDYLDRVGLRYRGFHKVESFLVFRFLFPLLGRKLRIALIAALEHLNTLMGEMCLRRPDYFARANRELGLLLSWHFAEEIEHRAVIHDVADAAGVGYVTRIAVGVLAFALYTGVLFATTFWFAAQSSDLLRPSTYAQWFRFMFVDERFAQFMLTYARAYLSPHFHPLKRDSDHFAEAVFRRLTPARTVAGG</sequence>
<keyword evidence="3" id="KW-1185">Reference proteome</keyword>
<dbReference type="EMBL" id="CP013387">
    <property type="protein sequence ID" value="AOJ05447.1"/>
    <property type="molecule type" value="Genomic_DNA"/>
</dbReference>
<gene>
    <name evidence="2" type="ORF">WS70_27600</name>
</gene>
<keyword evidence="1" id="KW-0812">Transmembrane</keyword>
<accession>A0A1B4FP37</accession>
<dbReference type="KEGG" id="buu:WS70_27600"/>
<dbReference type="PANTHER" id="PTHR39456:SF1">
    <property type="entry name" value="METAL-DEPENDENT HYDROLASE"/>
    <property type="match status" value="1"/>
</dbReference>
<proteinExistence type="predicted"/>